<name>A0ABP8EG14_9MICO</name>
<feature type="compositionally biased region" description="Low complexity" evidence="1">
    <location>
        <begin position="85"/>
        <end position="96"/>
    </location>
</feature>
<feature type="region of interest" description="Disordered" evidence="1">
    <location>
        <begin position="76"/>
        <end position="96"/>
    </location>
</feature>
<keyword evidence="2" id="KW-0472">Membrane</keyword>
<feature type="transmembrane region" description="Helical" evidence="2">
    <location>
        <begin position="132"/>
        <end position="159"/>
    </location>
</feature>
<organism evidence="4 5">
    <name type="scientific">Brevibacterium daeguense</name>
    <dbReference type="NCBI Taxonomy" id="909936"/>
    <lineage>
        <taxon>Bacteria</taxon>
        <taxon>Bacillati</taxon>
        <taxon>Actinomycetota</taxon>
        <taxon>Actinomycetes</taxon>
        <taxon>Micrococcales</taxon>
        <taxon>Brevibacteriaceae</taxon>
        <taxon>Brevibacterium</taxon>
    </lineage>
</organism>
<evidence type="ECO:0000256" key="1">
    <source>
        <dbReference type="SAM" id="MobiDB-lite"/>
    </source>
</evidence>
<dbReference type="Pfam" id="PF07331">
    <property type="entry name" value="TctB"/>
    <property type="match status" value="1"/>
</dbReference>
<feature type="transmembrane region" description="Helical" evidence="2">
    <location>
        <begin position="44"/>
        <end position="65"/>
    </location>
</feature>
<protein>
    <recommendedName>
        <fullName evidence="3">DUF1468 domain-containing protein</fullName>
    </recommendedName>
</protein>
<reference evidence="5" key="1">
    <citation type="journal article" date="2019" name="Int. J. Syst. Evol. Microbiol.">
        <title>The Global Catalogue of Microorganisms (GCM) 10K type strain sequencing project: providing services to taxonomists for standard genome sequencing and annotation.</title>
        <authorList>
            <consortium name="The Broad Institute Genomics Platform"/>
            <consortium name="The Broad Institute Genome Sequencing Center for Infectious Disease"/>
            <person name="Wu L."/>
            <person name="Ma J."/>
        </authorList>
    </citation>
    <scope>NUCLEOTIDE SEQUENCE [LARGE SCALE GENOMIC DNA]</scope>
    <source>
        <strain evidence="5">JCM 17458</strain>
    </source>
</reference>
<evidence type="ECO:0000313" key="5">
    <source>
        <dbReference type="Proteomes" id="UP001501586"/>
    </source>
</evidence>
<keyword evidence="5" id="KW-1185">Reference proteome</keyword>
<keyword evidence="2" id="KW-0812">Transmembrane</keyword>
<dbReference type="InterPro" id="IPR009936">
    <property type="entry name" value="DUF1468"/>
</dbReference>
<dbReference type="Proteomes" id="UP001501586">
    <property type="component" value="Unassembled WGS sequence"/>
</dbReference>
<feature type="transmembrane region" description="Helical" evidence="2">
    <location>
        <begin position="12"/>
        <end position="32"/>
    </location>
</feature>
<sequence length="199" mass="21211">MVRARPVDKQELGVGIVVALVGLGYFLETLRIQRTDAVVGPETMPALVGLGLLVLGGLLAVSAFFTHRPTPEEVMEKALEHESAPGDASASGGATAGASAAEPRAAEPRAAEPRDGAPQVFGLSGRRVLINFALFFAYMIILIPVGFLLSTAVFFFVITSLYDRRKWIRNLIFAAAFSAVLYYSFKLGLGVYLPPGILG</sequence>
<accession>A0ABP8EG14</accession>
<dbReference type="EMBL" id="BAABAZ010000004">
    <property type="protein sequence ID" value="GAA4282830.1"/>
    <property type="molecule type" value="Genomic_DNA"/>
</dbReference>
<evidence type="ECO:0000256" key="2">
    <source>
        <dbReference type="SAM" id="Phobius"/>
    </source>
</evidence>
<proteinExistence type="predicted"/>
<feature type="domain" description="DUF1468" evidence="3">
    <location>
        <begin position="14"/>
        <end position="194"/>
    </location>
</feature>
<comment type="caution">
    <text evidence="4">The sequence shown here is derived from an EMBL/GenBank/DDBJ whole genome shotgun (WGS) entry which is preliminary data.</text>
</comment>
<evidence type="ECO:0000259" key="3">
    <source>
        <dbReference type="Pfam" id="PF07331"/>
    </source>
</evidence>
<gene>
    <name evidence="4" type="ORF">GCM10022261_03610</name>
</gene>
<evidence type="ECO:0000313" key="4">
    <source>
        <dbReference type="EMBL" id="GAA4282830.1"/>
    </source>
</evidence>
<keyword evidence="2" id="KW-1133">Transmembrane helix</keyword>
<feature type="transmembrane region" description="Helical" evidence="2">
    <location>
        <begin position="171"/>
        <end position="193"/>
    </location>
</feature>